<protein>
    <recommendedName>
        <fullName evidence="3">(2Fe-2S) ferredoxin domain-containing protein</fullName>
    </recommendedName>
</protein>
<dbReference type="Proteomes" id="UP001501612">
    <property type="component" value="Unassembled WGS sequence"/>
</dbReference>
<reference evidence="2" key="1">
    <citation type="journal article" date="2019" name="Int. J. Syst. Evol. Microbiol.">
        <title>The Global Catalogue of Microorganisms (GCM) 10K type strain sequencing project: providing services to taxonomists for standard genome sequencing and annotation.</title>
        <authorList>
            <consortium name="The Broad Institute Genomics Platform"/>
            <consortium name="The Broad Institute Genome Sequencing Center for Infectious Disease"/>
            <person name="Wu L."/>
            <person name="Ma J."/>
        </authorList>
    </citation>
    <scope>NUCLEOTIDE SEQUENCE [LARGE SCALE GENOMIC DNA]</scope>
    <source>
        <strain evidence="2">JCM 14046</strain>
    </source>
</reference>
<dbReference type="EMBL" id="BAAAMY010000005">
    <property type="protein sequence ID" value="GAA1923229.1"/>
    <property type="molecule type" value="Genomic_DNA"/>
</dbReference>
<evidence type="ECO:0000313" key="2">
    <source>
        <dbReference type="Proteomes" id="UP001501612"/>
    </source>
</evidence>
<gene>
    <name evidence="1" type="ORF">GCM10009737_26140</name>
</gene>
<sequence>MSRRGPDVTVTLCRDCCCGSPSKHPRTDHDEQRDKLLACASDSVRVRVADCLDECDRSNVVLVRDHRRPRGHGDTWLARVLGERETDVLVDWVEDGAWLPLPPALAARQFGMRGRR</sequence>
<accession>A0ABP5AY56</accession>
<proteinExistence type="predicted"/>
<name>A0ABP5AY56_9ACTN</name>
<comment type="caution">
    <text evidence="1">The sequence shown here is derived from an EMBL/GenBank/DDBJ whole genome shotgun (WGS) entry which is preliminary data.</text>
</comment>
<evidence type="ECO:0008006" key="3">
    <source>
        <dbReference type="Google" id="ProtNLM"/>
    </source>
</evidence>
<organism evidence="1 2">
    <name type="scientific">Nocardioides lentus</name>
    <dbReference type="NCBI Taxonomy" id="338077"/>
    <lineage>
        <taxon>Bacteria</taxon>
        <taxon>Bacillati</taxon>
        <taxon>Actinomycetota</taxon>
        <taxon>Actinomycetes</taxon>
        <taxon>Propionibacteriales</taxon>
        <taxon>Nocardioidaceae</taxon>
        <taxon>Nocardioides</taxon>
    </lineage>
</organism>
<dbReference type="RefSeq" id="WP_344007893.1">
    <property type="nucleotide sequence ID" value="NZ_BAAAMY010000005.1"/>
</dbReference>
<evidence type="ECO:0000313" key="1">
    <source>
        <dbReference type="EMBL" id="GAA1923229.1"/>
    </source>
</evidence>
<keyword evidence="2" id="KW-1185">Reference proteome</keyword>